<evidence type="ECO:0000313" key="2">
    <source>
        <dbReference type="EMBL" id="AZA09258.1"/>
    </source>
</evidence>
<accession>A0A3G6IX75</accession>
<dbReference type="KEGG" id="cpso:CPPEL_05695"/>
<evidence type="ECO:0008006" key="4">
    <source>
        <dbReference type="Google" id="ProtNLM"/>
    </source>
</evidence>
<evidence type="ECO:0000313" key="3">
    <source>
        <dbReference type="Proteomes" id="UP000271426"/>
    </source>
</evidence>
<sequence length="333" mass="34887" precursor="true">MLSAVKIAAKTLGIALSTITLAACGTSVSEVADDNQAPVGNATPAASATQSNPDGEVVAMKAIEDIEHIGNTLAIRTQGKLLLGGIENKDFQQAHSVDLDSSCGDLTAAKDAFISACGDEVKIISPEGQVDTKKLEHPATVAVQTSDGTLITGDDQQAEIWIYRQGEDPKSVGVEKTTDQMIVVENGDSPDAVVRINREYSIIQDVHWQDNKQGPILRVGSGVGQIAAGTKGVLLASDTVGDQLALYSAEEIIRLHQTIPTPDSPWAVAWDKKHQQAWTIATAENKVMVYSPQSGTLELQREANAVADATSLVVLDNGVAVAGSSSGAGLQIL</sequence>
<dbReference type="SUPFAM" id="SSF63829">
    <property type="entry name" value="Calcium-dependent phosphotriesterase"/>
    <property type="match status" value="1"/>
</dbReference>
<dbReference type="PROSITE" id="PS51257">
    <property type="entry name" value="PROKAR_LIPOPROTEIN"/>
    <property type="match status" value="1"/>
</dbReference>
<dbReference type="EMBL" id="CP033898">
    <property type="protein sequence ID" value="AZA09258.1"/>
    <property type="molecule type" value="Genomic_DNA"/>
</dbReference>
<gene>
    <name evidence="2" type="ORF">CPPEL_05695</name>
</gene>
<dbReference type="Proteomes" id="UP000271426">
    <property type="component" value="Chromosome"/>
</dbReference>
<organism evidence="2 3">
    <name type="scientific">Corynebacterium pseudopelargi</name>
    <dbReference type="NCBI Taxonomy" id="2080757"/>
    <lineage>
        <taxon>Bacteria</taxon>
        <taxon>Bacillati</taxon>
        <taxon>Actinomycetota</taxon>
        <taxon>Actinomycetes</taxon>
        <taxon>Mycobacteriales</taxon>
        <taxon>Corynebacteriaceae</taxon>
        <taxon>Corynebacterium</taxon>
    </lineage>
</organism>
<reference evidence="2 3" key="1">
    <citation type="submission" date="2018-11" db="EMBL/GenBank/DDBJ databases">
        <authorList>
            <person name="Kleinhagauer T."/>
            <person name="Glaeser S.P."/>
            <person name="Spergser J."/>
            <person name="Ruckert C."/>
            <person name="Kaempfer P."/>
            <person name="Busse H.-J."/>
        </authorList>
    </citation>
    <scope>NUCLEOTIDE SEQUENCE [LARGE SCALE GENOMIC DNA]</scope>
    <source>
        <strain evidence="2 3">812CH</strain>
    </source>
</reference>
<name>A0A3G6IX75_9CORY</name>
<protein>
    <recommendedName>
        <fullName evidence="4">Prolipoprotein LppL</fullName>
    </recommendedName>
</protein>
<feature type="chain" id="PRO_5038555030" description="Prolipoprotein LppL" evidence="1">
    <location>
        <begin position="23"/>
        <end position="333"/>
    </location>
</feature>
<keyword evidence="1" id="KW-0732">Signal</keyword>
<dbReference type="AlphaFoldDB" id="A0A3G6IX75"/>
<proteinExistence type="predicted"/>
<feature type="signal peptide" evidence="1">
    <location>
        <begin position="1"/>
        <end position="22"/>
    </location>
</feature>
<keyword evidence="3" id="KW-1185">Reference proteome</keyword>
<evidence type="ECO:0000256" key="1">
    <source>
        <dbReference type="SAM" id="SignalP"/>
    </source>
</evidence>